<protein>
    <recommendedName>
        <fullName evidence="4">ATP-binding protein</fullName>
    </recommendedName>
</protein>
<keyword evidence="3" id="KW-1185">Reference proteome</keyword>
<reference evidence="2 3" key="1">
    <citation type="submission" date="2019-03" db="EMBL/GenBank/DDBJ databases">
        <title>Draft genome sequences of novel Actinobacteria.</title>
        <authorList>
            <person name="Sahin N."/>
            <person name="Ay H."/>
            <person name="Saygin H."/>
        </authorList>
    </citation>
    <scope>NUCLEOTIDE SEQUENCE [LARGE SCALE GENOMIC DNA]</scope>
    <source>
        <strain evidence="2 3">H3C3</strain>
    </source>
</reference>
<dbReference type="EMBL" id="SMKU01000002">
    <property type="protein sequence ID" value="TDD97636.1"/>
    <property type="molecule type" value="Genomic_DNA"/>
</dbReference>
<dbReference type="InterPro" id="IPR027417">
    <property type="entry name" value="P-loop_NTPase"/>
</dbReference>
<dbReference type="AlphaFoldDB" id="A0A4R5CFA2"/>
<evidence type="ECO:0000313" key="3">
    <source>
        <dbReference type="Proteomes" id="UP000294513"/>
    </source>
</evidence>
<dbReference type="Gene3D" id="3.40.50.300">
    <property type="entry name" value="P-loop containing nucleotide triphosphate hydrolases"/>
    <property type="match status" value="1"/>
</dbReference>
<dbReference type="OrthoDB" id="3540289at2"/>
<dbReference type="Proteomes" id="UP000294513">
    <property type="component" value="Unassembled WGS sequence"/>
</dbReference>
<name>A0A4R5CFA2_9ACTN</name>
<organism evidence="2 3">
    <name type="scientific">Actinomadura rubrisoli</name>
    <dbReference type="NCBI Taxonomy" id="2530368"/>
    <lineage>
        <taxon>Bacteria</taxon>
        <taxon>Bacillati</taxon>
        <taxon>Actinomycetota</taxon>
        <taxon>Actinomycetes</taxon>
        <taxon>Streptosporangiales</taxon>
        <taxon>Thermomonosporaceae</taxon>
        <taxon>Actinomadura</taxon>
    </lineage>
</organism>
<sequence length="153" mass="17008">MTVKTNPDPKQPPGERILVCGPPAAGKSTWVRSQARPGDQVIDFDALCRTLGSRSHHDHPPHVRALAKSMRRSLEEQATTHPGRTFVIRSLADPSDRAAVAERLGARVVMFAVPAAEALERARGDNRPEWTDQAIRSWWDRYRPSPADESPET</sequence>
<evidence type="ECO:0000313" key="2">
    <source>
        <dbReference type="EMBL" id="TDD97636.1"/>
    </source>
</evidence>
<gene>
    <name evidence="2" type="ORF">E1298_00975</name>
</gene>
<dbReference type="Pfam" id="PF13671">
    <property type="entry name" value="AAA_33"/>
    <property type="match status" value="1"/>
</dbReference>
<evidence type="ECO:0008006" key="4">
    <source>
        <dbReference type="Google" id="ProtNLM"/>
    </source>
</evidence>
<feature type="region of interest" description="Disordered" evidence="1">
    <location>
        <begin position="1"/>
        <end position="34"/>
    </location>
</feature>
<accession>A0A4R5CFA2</accession>
<dbReference type="SUPFAM" id="SSF52540">
    <property type="entry name" value="P-loop containing nucleoside triphosphate hydrolases"/>
    <property type="match status" value="1"/>
</dbReference>
<proteinExistence type="predicted"/>
<comment type="caution">
    <text evidence="2">The sequence shown here is derived from an EMBL/GenBank/DDBJ whole genome shotgun (WGS) entry which is preliminary data.</text>
</comment>
<evidence type="ECO:0000256" key="1">
    <source>
        <dbReference type="SAM" id="MobiDB-lite"/>
    </source>
</evidence>